<dbReference type="InterPro" id="IPR007110">
    <property type="entry name" value="Ig-like_dom"/>
</dbReference>
<dbReference type="InterPro" id="IPR013106">
    <property type="entry name" value="Ig_V-set"/>
</dbReference>
<dbReference type="GO" id="GO:0050863">
    <property type="term" value="P:regulation of T cell activation"/>
    <property type="evidence" value="ECO:0007669"/>
    <property type="project" value="UniProtKB-ARBA"/>
</dbReference>
<dbReference type="Gene3D" id="2.60.40.10">
    <property type="entry name" value="Immunoglobulins"/>
    <property type="match status" value="1"/>
</dbReference>
<keyword evidence="10" id="KW-1185">Reference proteome</keyword>
<feature type="transmembrane region" description="Helical" evidence="7">
    <location>
        <begin position="189"/>
        <end position="212"/>
    </location>
</feature>
<dbReference type="InterPro" id="IPR003599">
    <property type="entry name" value="Ig_sub"/>
</dbReference>
<evidence type="ECO:0000313" key="9">
    <source>
        <dbReference type="EMBL" id="CAK6982975.1"/>
    </source>
</evidence>
<keyword evidence="4" id="KW-1015">Disulfide bond</keyword>
<dbReference type="EMBL" id="CAWUFR010001156">
    <property type="protein sequence ID" value="CAK6982975.1"/>
    <property type="molecule type" value="Genomic_DNA"/>
</dbReference>
<dbReference type="GO" id="GO:0050852">
    <property type="term" value="P:T cell receptor signaling pathway"/>
    <property type="evidence" value="ECO:0007669"/>
    <property type="project" value="TreeGrafter"/>
</dbReference>
<evidence type="ECO:0000313" key="10">
    <source>
        <dbReference type="Proteomes" id="UP001314229"/>
    </source>
</evidence>
<keyword evidence="3 7" id="KW-0472">Membrane</keyword>
<evidence type="ECO:0000256" key="3">
    <source>
        <dbReference type="ARBA" id="ARBA00023136"/>
    </source>
</evidence>
<dbReference type="InterPro" id="IPR013783">
    <property type="entry name" value="Ig-like_fold"/>
</dbReference>
<comment type="subcellular location">
    <subcellularLocation>
        <location evidence="1">Membrane</location>
    </subcellularLocation>
</comment>
<name>A0AAV1QHY9_SCOSC</name>
<evidence type="ECO:0000256" key="1">
    <source>
        <dbReference type="ARBA" id="ARBA00004370"/>
    </source>
</evidence>
<evidence type="ECO:0000256" key="7">
    <source>
        <dbReference type="SAM" id="Phobius"/>
    </source>
</evidence>
<keyword evidence="2" id="KW-0732">Signal</keyword>
<evidence type="ECO:0000256" key="5">
    <source>
        <dbReference type="ARBA" id="ARBA00023180"/>
    </source>
</evidence>
<dbReference type="PANTHER" id="PTHR24100">
    <property type="entry name" value="BUTYROPHILIN"/>
    <property type="match status" value="1"/>
</dbReference>
<evidence type="ECO:0000259" key="8">
    <source>
        <dbReference type="PROSITE" id="PS50835"/>
    </source>
</evidence>
<sequence>MDFSDMFVTFWTFSLCLAFIVWIPVEGRPEVIGSTQPIIASPGDDVILPCHLSPEFDVQELTVEWSRPDLKPDPSDRLSRVAYVHLYRGGREVPDMKNPVYISRTELFVDQLEHGNISLKIMNVTLADQGRFRCLVPKLKSRVKFAIVELVVEPNSDKTVTTEMPLHSRNLQTPDPMDETDVKGVRANWIAVISSVVVSCILLIAIVCAYLLKQRCQNPNHPKYDEVHASSTPLPA</sequence>
<comment type="caution">
    <text evidence="9">The sequence shown here is derived from an EMBL/GenBank/DDBJ whole genome shotgun (WGS) entry which is preliminary data.</text>
</comment>
<feature type="transmembrane region" description="Helical" evidence="7">
    <location>
        <begin position="6"/>
        <end position="25"/>
    </location>
</feature>
<evidence type="ECO:0000256" key="2">
    <source>
        <dbReference type="ARBA" id="ARBA00022729"/>
    </source>
</evidence>
<keyword evidence="6" id="KW-0393">Immunoglobulin domain</keyword>
<proteinExistence type="predicted"/>
<dbReference type="Pfam" id="PF07686">
    <property type="entry name" value="V-set"/>
    <property type="match status" value="1"/>
</dbReference>
<dbReference type="InterPro" id="IPR050504">
    <property type="entry name" value="IgSF_BTN/MOG"/>
</dbReference>
<dbReference type="GO" id="GO:0001817">
    <property type="term" value="P:regulation of cytokine production"/>
    <property type="evidence" value="ECO:0007669"/>
    <property type="project" value="TreeGrafter"/>
</dbReference>
<accession>A0AAV1QHY9</accession>
<dbReference type="PANTHER" id="PTHR24100:SF151">
    <property type="entry name" value="ICOS LIGAND"/>
    <property type="match status" value="1"/>
</dbReference>
<dbReference type="SMART" id="SM00409">
    <property type="entry name" value="IG"/>
    <property type="match status" value="1"/>
</dbReference>
<dbReference type="AlphaFoldDB" id="A0AAV1QHY9"/>
<evidence type="ECO:0000256" key="4">
    <source>
        <dbReference type="ARBA" id="ARBA00023157"/>
    </source>
</evidence>
<dbReference type="GO" id="GO:0009897">
    <property type="term" value="C:external side of plasma membrane"/>
    <property type="evidence" value="ECO:0007669"/>
    <property type="project" value="TreeGrafter"/>
</dbReference>
<dbReference type="FunFam" id="2.60.40.10:FF:000142">
    <property type="entry name" value="V-set domain-containing T-cell activation inhibitor 1"/>
    <property type="match status" value="1"/>
</dbReference>
<gene>
    <name evidence="9" type="ORF">FSCOSCO3_A002201</name>
</gene>
<dbReference type="PROSITE" id="PS50835">
    <property type="entry name" value="IG_LIKE"/>
    <property type="match status" value="1"/>
</dbReference>
<keyword evidence="7" id="KW-1133">Transmembrane helix</keyword>
<keyword evidence="5" id="KW-0325">Glycoprotein</keyword>
<organism evidence="9 10">
    <name type="scientific">Scomber scombrus</name>
    <name type="common">Atlantic mackerel</name>
    <name type="synonym">Scomber vernalis</name>
    <dbReference type="NCBI Taxonomy" id="13677"/>
    <lineage>
        <taxon>Eukaryota</taxon>
        <taxon>Metazoa</taxon>
        <taxon>Chordata</taxon>
        <taxon>Craniata</taxon>
        <taxon>Vertebrata</taxon>
        <taxon>Euteleostomi</taxon>
        <taxon>Actinopterygii</taxon>
        <taxon>Neopterygii</taxon>
        <taxon>Teleostei</taxon>
        <taxon>Neoteleostei</taxon>
        <taxon>Acanthomorphata</taxon>
        <taxon>Pelagiaria</taxon>
        <taxon>Scombriformes</taxon>
        <taxon>Scombridae</taxon>
        <taxon>Scomber</taxon>
    </lineage>
</organism>
<evidence type="ECO:0000256" key="6">
    <source>
        <dbReference type="ARBA" id="ARBA00023319"/>
    </source>
</evidence>
<dbReference type="Proteomes" id="UP001314229">
    <property type="component" value="Unassembled WGS sequence"/>
</dbReference>
<dbReference type="SUPFAM" id="SSF48726">
    <property type="entry name" value="Immunoglobulin"/>
    <property type="match status" value="1"/>
</dbReference>
<protein>
    <submittedName>
        <fullName evidence="9">Myelin-oligodendrocyte glycoprotein-like isoform X2</fullName>
    </submittedName>
</protein>
<keyword evidence="7" id="KW-0812">Transmembrane</keyword>
<dbReference type="GO" id="GO:1903037">
    <property type="term" value="P:regulation of leukocyte cell-cell adhesion"/>
    <property type="evidence" value="ECO:0007669"/>
    <property type="project" value="UniProtKB-ARBA"/>
</dbReference>
<feature type="domain" description="Ig-like" evidence="8">
    <location>
        <begin position="29"/>
        <end position="144"/>
    </location>
</feature>
<dbReference type="InterPro" id="IPR036179">
    <property type="entry name" value="Ig-like_dom_sf"/>
</dbReference>
<reference evidence="9 10" key="1">
    <citation type="submission" date="2024-01" db="EMBL/GenBank/DDBJ databases">
        <authorList>
            <person name="Alioto T."/>
            <person name="Alioto T."/>
            <person name="Gomez Garrido J."/>
        </authorList>
    </citation>
    <scope>NUCLEOTIDE SEQUENCE [LARGE SCALE GENOMIC DNA]</scope>
</reference>
<dbReference type="GO" id="GO:0005102">
    <property type="term" value="F:signaling receptor binding"/>
    <property type="evidence" value="ECO:0007669"/>
    <property type="project" value="TreeGrafter"/>
</dbReference>